<geneLocation type="plastid" evidence="7"/>
<sequence>MMQNMIILTIHVIPERMSAHISLLSPSVATLPYRSGLMRHGGGREELYGSGRKGVVIALVRVTGSLLNRRPFTGHPPLGDPYESSTLPSWSLRSTHLTFIRGHNNWLGTIIAPGAMSTYGFANISTIGDVPRPNTVLVPAPQSQWPIMHASTMMPSHATLPCGSLLAITLIAVGAGRADTITDNYSSVPVRYFTVKSPWGNSGKGFSMDDILISPRMGHRGSLLPQRLDGRSYRIISLGFLPPTLGILPGAVWANEAWGYHWNRDPKETRAPITWPTFAIHPHTGATGAGWQGEESAIVASPGFLATRIRHLGVNSLGEGPHSHGWFIQRISLHWPGRLTLP</sequence>
<name>A0A3T0IAT0_9TRAC</name>
<dbReference type="InterPro" id="IPR045062">
    <property type="entry name" value="Cyt_c_biogenesis_CcsA/CcmC"/>
</dbReference>
<keyword evidence="3" id="KW-0201">Cytochrome c-type biogenesis</keyword>
<feature type="domain" description="Cytochrome c assembly protein" evidence="6">
    <location>
        <begin position="81"/>
        <end position="322"/>
    </location>
</feature>
<dbReference type="PANTHER" id="PTHR30071">
    <property type="entry name" value="HEME EXPORTER PROTEIN C"/>
    <property type="match status" value="1"/>
</dbReference>
<evidence type="ECO:0000256" key="3">
    <source>
        <dbReference type="ARBA" id="ARBA00022748"/>
    </source>
</evidence>
<keyword evidence="5" id="KW-0472">Membrane</keyword>
<dbReference type="AlphaFoldDB" id="A0A3T0IAT0"/>
<evidence type="ECO:0000313" key="7">
    <source>
        <dbReference type="EMBL" id="AZU95771.1"/>
    </source>
</evidence>
<dbReference type="GO" id="GO:0020037">
    <property type="term" value="F:heme binding"/>
    <property type="evidence" value="ECO:0007669"/>
    <property type="project" value="InterPro"/>
</dbReference>
<dbReference type="PANTHER" id="PTHR30071:SF1">
    <property type="entry name" value="CYTOCHROME B_B6 PROTEIN-RELATED"/>
    <property type="match status" value="1"/>
</dbReference>
<keyword evidence="7" id="KW-0934">Plastid</keyword>
<evidence type="ECO:0000259" key="6">
    <source>
        <dbReference type="Pfam" id="PF01578"/>
    </source>
</evidence>
<evidence type="ECO:0000256" key="1">
    <source>
        <dbReference type="ARBA" id="ARBA00004141"/>
    </source>
</evidence>
<accession>A0A3T0IAT0</accession>
<dbReference type="Pfam" id="PF01578">
    <property type="entry name" value="Cytochrom_C_asm"/>
    <property type="match status" value="1"/>
</dbReference>
<organism evidence="7">
    <name type="scientific">Selaginella kraussiana</name>
    <dbReference type="NCBI Taxonomy" id="81964"/>
    <lineage>
        <taxon>Eukaryota</taxon>
        <taxon>Viridiplantae</taxon>
        <taxon>Streptophyta</taxon>
        <taxon>Embryophyta</taxon>
        <taxon>Tracheophyta</taxon>
        <taxon>Lycopodiopsida</taxon>
        <taxon>Selaginellales</taxon>
        <taxon>Selaginellaceae</taxon>
        <taxon>Selaginella</taxon>
    </lineage>
</organism>
<dbReference type="GO" id="GO:0005886">
    <property type="term" value="C:plasma membrane"/>
    <property type="evidence" value="ECO:0007669"/>
    <property type="project" value="TreeGrafter"/>
</dbReference>
<evidence type="ECO:0000256" key="4">
    <source>
        <dbReference type="ARBA" id="ARBA00022989"/>
    </source>
</evidence>
<dbReference type="RefSeq" id="YP_009555654.1">
    <property type="nucleotide sequence ID" value="NC_040926.1"/>
</dbReference>
<dbReference type="GO" id="GO:0017004">
    <property type="term" value="P:cytochrome complex assembly"/>
    <property type="evidence" value="ECO:0007669"/>
    <property type="project" value="UniProtKB-KW"/>
</dbReference>
<comment type="subcellular location">
    <subcellularLocation>
        <location evidence="1">Membrane</location>
        <topology evidence="1">Multi-pass membrane protein</topology>
    </subcellularLocation>
</comment>
<keyword evidence="4" id="KW-1133">Transmembrane helix</keyword>
<evidence type="ECO:0000256" key="2">
    <source>
        <dbReference type="ARBA" id="ARBA00022692"/>
    </source>
</evidence>
<gene>
    <name evidence="7" type="primary">ccsA</name>
</gene>
<dbReference type="GeneID" id="39109960"/>
<dbReference type="EMBL" id="MH549643">
    <property type="protein sequence ID" value="AZU95771.1"/>
    <property type="molecule type" value="Genomic_DNA"/>
</dbReference>
<keyword evidence="2" id="KW-0812">Transmembrane</keyword>
<proteinExistence type="predicted"/>
<dbReference type="InterPro" id="IPR002541">
    <property type="entry name" value="Cyt_c_assembly"/>
</dbReference>
<reference evidence="7" key="1">
    <citation type="journal article" date="2018" name="New Phytol.">
        <title>Lycophyte plastid genomics: extreme variation in GC, gene and intron content and multiple inversions between a direct and inverted orientation of the rRNA repeat.</title>
        <authorList>
            <person name="Mower J.P."/>
            <person name="Ma P.F."/>
            <person name="Grewe F."/>
            <person name="Taylor A."/>
            <person name="Michael T.P."/>
            <person name="VanBuren R."/>
            <person name="Qiu Y.L."/>
        </authorList>
    </citation>
    <scope>NUCLEOTIDE SEQUENCE</scope>
</reference>
<protein>
    <submittedName>
        <fullName evidence="7">Cytochrome c heme attachment protein</fullName>
    </submittedName>
</protein>
<evidence type="ECO:0000256" key="5">
    <source>
        <dbReference type="ARBA" id="ARBA00023136"/>
    </source>
</evidence>